<evidence type="ECO:0000313" key="2">
    <source>
        <dbReference type="Proteomes" id="UP000613011"/>
    </source>
</evidence>
<comment type="caution">
    <text evidence="1">The sequence shown here is derived from an EMBL/GenBank/DDBJ whole genome shotgun (WGS) entry which is preliminary data.</text>
</comment>
<dbReference type="PANTHER" id="PTHR35564">
    <property type="match status" value="1"/>
</dbReference>
<reference evidence="1" key="1">
    <citation type="submission" date="2021-01" db="EMBL/GenBank/DDBJ databases">
        <title>Ramlibacter sp. strain AW1 16S ribosomal RNA gene Genome sequencing and assembly.</title>
        <authorList>
            <person name="Kang M."/>
        </authorList>
    </citation>
    <scope>NUCLEOTIDE SEQUENCE</scope>
    <source>
        <strain evidence="1">AW1</strain>
    </source>
</reference>
<accession>A0A937D577</accession>
<organism evidence="1 2">
    <name type="scientific">Ramlibacter aurantiacus</name>
    <dbReference type="NCBI Taxonomy" id="2801330"/>
    <lineage>
        <taxon>Bacteria</taxon>
        <taxon>Pseudomonadati</taxon>
        <taxon>Pseudomonadota</taxon>
        <taxon>Betaproteobacteria</taxon>
        <taxon>Burkholderiales</taxon>
        <taxon>Comamonadaceae</taxon>
        <taxon>Ramlibacter</taxon>
    </lineage>
</organism>
<dbReference type="Pfam" id="PF06996">
    <property type="entry name" value="T6SS_TssG"/>
    <property type="match status" value="1"/>
</dbReference>
<name>A0A937D577_9BURK</name>
<dbReference type="InterPro" id="IPR010732">
    <property type="entry name" value="T6SS_TssG-like"/>
</dbReference>
<proteinExistence type="predicted"/>
<dbReference type="EMBL" id="JAEQNA010000001">
    <property type="protein sequence ID" value="MBL0419618.1"/>
    <property type="molecule type" value="Genomic_DNA"/>
</dbReference>
<sequence length="341" mass="37261">MQGPEQILAGAAAQPWSFDFYALLRSIEARSPERPRLGTALRPAEEPLRLGQSPELSFAPAALAGVAPAAGATPARVDVRFFGLFGPNGPLPLHLTGYARERLLNHDDRALARFADLFHHRLLLLFYRAWAQAQPTASADRPGDDRFANLVGALVGIRERSQQGRDEVPDDARRFFAGHFSNPVRSADGLSAVLSGWLRMPVQVVPFAGTWMDLPPTDRTRIGGRSETARLGAGAVLGASVWDRQHHFGLRIGPLRLGVYESLLPDGAALPAVTALTRFHVGHELGWTLELELQAGDVPVCRPGQYGRLGWTTWIGRAPHRRNARVKLHPPLKSQKEGTHG</sequence>
<protein>
    <submittedName>
        <fullName evidence="1">Type VI secretion system baseplate subunit TssG</fullName>
    </submittedName>
</protein>
<evidence type="ECO:0000313" key="1">
    <source>
        <dbReference type="EMBL" id="MBL0419618.1"/>
    </source>
</evidence>
<dbReference type="NCBIfam" id="TIGR03347">
    <property type="entry name" value="VI_chp_1"/>
    <property type="match status" value="1"/>
</dbReference>
<dbReference type="AlphaFoldDB" id="A0A937D577"/>
<keyword evidence="2" id="KW-1185">Reference proteome</keyword>
<gene>
    <name evidence="1" type="primary">tssG</name>
    <name evidence="1" type="ORF">JI739_04570</name>
</gene>
<dbReference type="Proteomes" id="UP000613011">
    <property type="component" value="Unassembled WGS sequence"/>
</dbReference>
<dbReference type="PANTHER" id="PTHR35564:SF4">
    <property type="entry name" value="CYTOPLASMIC PROTEIN"/>
    <property type="match status" value="1"/>
</dbReference>
<dbReference type="RefSeq" id="WP_201682632.1">
    <property type="nucleotide sequence ID" value="NZ_JAEQNA010000001.1"/>
</dbReference>